<name>A0A6G1FSV2_9PEZI</name>
<reference evidence="1 3" key="1">
    <citation type="submission" date="2020-01" db="EMBL/GenBank/DDBJ databases">
        <authorList>
            <consortium name="DOE Joint Genome Institute"/>
            <person name="Haridas S."/>
            <person name="Albert R."/>
            <person name="Binder M."/>
            <person name="Bloem J."/>
            <person name="Labutti K."/>
            <person name="Salamov A."/>
            <person name="Andreopoulos B."/>
            <person name="Baker S.E."/>
            <person name="Barry K."/>
            <person name="Bills G."/>
            <person name="Bluhm B.H."/>
            <person name="Cannon C."/>
            <person name="Castanera R."/>
            <person name="Culley D.E."/>
            <person name="Daum C."/>
            <person name="Ezra D."/>
            <person name="Gonzalez J.B."/>
            <person name="Henrissat B."/>
            <person name="Kuo A."/>
            <person name="Liang C."/>
            <person name="Lipzen A."/>
            <person name="Lutzoni F."/>
            <person name="Magnuson J."/>
            <person name="Mondo S."/>
            <person name="Nolan M."/>
            <person name="Ohm R."/>
            <person name="Pangilinan J."/>
            <person name="Park H.-J."/>
            <person name="Ramirez L."/>
            <person name="Alfaro M."/>
            <person name="Sun H."/>
            <person name="Tritt A."/>
            <person name="Yoshinaga Y."/>
            <person name="Zwiers L.-H."/>
            <person name="Turgeon B.G."/>
            <person name="Goodwin S.B."/>
            <person name="Spatafora J.W."/>
            <person name="Crous P.W."/>
            <person name="Grigoriev I.V."/>
        </authorList>
    </citation>
    <scope>NUCLEOTIDE SEQUENCE</scope>
    <source>
        <strain evidence="1 3">CBS 781.70</strain>
    </source>
</reference>
<evidence type="ECO:0000313" key="1">
    <source>
        <dbReference type="EMBL" id="KAF1808867.1"/>
    </source>
</evidence>
<protein>
    <submittedName>
        <fullName evidence="1 3">Uncharacterized protein</fullName>
    </submittedName>
</protein>
<reference evidence="3" key="2">
    <citation type="submission" date="2020-04" db="EMBL/GenBank/DDBJ databases">
        <authorList>
            <consortium name="NCBI Genome Project"/>
        </authorList>
    </citation>
    <scope>NUCLEOTIDE SEQUENCE</scope>
    <source>
        <strain evidence="3">CBS 781.70</strain>
    </source>
</reference>
<dbReference type="RefSeq" id="XP_033530498.1">
    <property type="nucleotide sequence ID" value="XM_033680269.1"/>
</dbReference>
<reference evidence="3" key="3">
    <citation type="submission" date="2025-04" db="UniProtKB">
        <authorList>
            <consortium name="RefSeq"/>
        </authorList>
    </citation>
    <scope>IDENTIFICATION</scope>
    <source>
        <strain evidence="3">CBS 781.70</strain>
    </source>
</reference>
<keyword evidence="2" id="KW-1185">Reference proteome</keyword>
<dbReference type="GeneID" id="54420839"/>
<sequence length="53" mass="5935">MPCGKCRHLLMLCYCRKLFGSYCMFVNFIISLSNCLPVEMLGGSTDLEGIGRL</sequence>
<accession>A0A6G1FSV2</accession>
<evidence type="ECO:0000313" key="3">
    <source>
        <dbReference type="RefSeq" id="XP_033530498.1"/>
    </source>
</evidence>
<dbReference type="Proteomes" id="UP000504638">
    <property type="component" value="Unplaced"/>
</dbReference>
<evidence type="ECO:0000313" key="2">
    <source>
        <dbReference type="Proteomes" id="UP000504638"/>
    </source>
</evidence>
<dbReference type="EMBL" id="ML975178">
    <property type="protein sequence ID" value="KAF1808867.1"/>
    <property type="molecule type" value="Genomic_DNA"/>
</dbReference>
<gene>
    <name evidence="1 3" type="ORF">P152DRAFT_462097</name>
</gene>
<organism evidence="1">
    <name type="scientific">Eremomyces bilateralis CBS 781.70</name>
    <dbReference type="NCBI Taxonomy" id="1392243"/>
    <lineage>
        <taxon>Eukaryota</taxon>
        <taxon>Fungi</taxon>
        <taxon>Dikarya</taxon>
        <taxon>Ascomycota</taxon>
        <taxon>Pezizomycotina</taxon>
        <taxon>Dothideomycetes</taxon>
        <taxon>Dothideomycetes incertae sedis</taxon>
        <taxon>Eremomycetales</taxon>
        <taxon>Eremomycetaceae</taxon>
        <taxon>Eremomyces</taxon>
    </lineage>
</organism>
<dbReference type="AlphaFoldDB" id="A0A6G1FSV2"/>
<proteinExistence type="predicted"/>